<keyword evidence="2" id="KW-0812">Transmembrane</keyword>
<dbReference type="InterPro" id="IPR002208">
    <property type="entry name" value="SecY/SEC61-alpha"/>
</dbReference>
<feature type="transmembrane region" description="Helical" evidence="2">
    <location>
        <begin position="30"/>
        <end position="50"/>
    </location>
</feature>
<keyword evidence="2" id="KW-1133">Transmembrane helix</keyword>
<proteinExistence type="inferred from homology"/>
<feature type="transmembrane region" description="Helical" evidence="2">
    <location>
        <begin position="290"/>
        <end position="311"/>
    </location>
</feature>
<sequence>MRFLDVFRPAMRLLPETTTPDRRIPFNERMVWTATCLFMFMVLGEIRLYGVEKGSTVDPFYWLRTLMGSQQGTLRELGVAPILTAGMLMQFLYGSRLISADLSRKEDRALFQGAQKVIVVLVALVQASLLVVAGAFGPTSVIGSLKALFLVAQMVTSSIAVMTMDELLQKGYGFGATGINTFIAMSVCEQILSSGLSFKTIDVGRGPEKEGALLALFQLTFRDGVSGLKEAMFRTGAGGNIITLLATVFIFVLVNYFQVFRVELPVKHVKARSHAGMYPIKLFYTGGMPIIIYAAFMANAYLISQVLYSIFPEMKVIGILGRWEYSEFTGLARPTAGLAYYLSPPQSTVSIFTDPVNLIVFACSVPIACGIASRMWLNVSGTAARDIARQLKDQQMTMRGYRDSTVISVLDKYITPCAVVGGVVVGAIAVTGEILGAVGSGAGIVLAVTTIYQNFETMYKEGGIPPELAAALF</sequence>
<comment type="similarity">
    <text evidence="1">Belongs to the SecY/SEC61-alpha family.</text>
</comment>
<dbReference type="GO" id="GO:0016020">
    <property type="term" value="C:membrane"/>
    <property type="evidence" value="ECO:0007669"/>
    <property type="project" value="InterPro"/>
</dbReference>
<dbReference type="GO" id="GO:0015031">
    <property type="term" value="P:protein transport"/>
    <property type="evidence" value="ECO:0007669"/>
    <property type="project" value="InterPro"/>
</dbReference>
<keyword evidence="2" id="KW-0472">Membrane</keyword>
<name>C5L715_PERM5</name>
<dbReference type="InterPro" id="IPR023201">
    <property type="entry name" value="SecY_dom_sf"/>
</dbReference>
<dbReference type="OrthoDB" id="420669at2759"/>
<dbReference type="GeneID" id="9041520"/>
<evidence type="ECO:0000259" key="3">
    <source>
        <dbReference type="Pfam" id="PF10559"/>
    </source>
</evidence>
<accession>C5L715</accession>
<evidence type="ECO:0000313" key="5">
    <source>
        <dbReference type="Proteomes" id="UP000007800"/>
    </source>
</evidence>
<dbReference type="SUPFAM" id="SSF103491">
    <property type="entry name" value="Preprotein translocase SecY subunit"/>
    <property type="match status" value="1"/>
</dbReference>
<evidence type="ECO:0000256" key="1">
    <source>
        <dbReference type="RuleBase" id="RU004349"/>
    </source>
</evidence>
<feature type="transmembrane region" description="Helical" evidence="2">
    <location>
        <begin position="237"/>
        <end position="257"/>
    </location>
</feature>
<dbReference type="AlphaFoldDB" id="C5L715"/>
<protein>
    <submittedName>
        <fullName evidence="4">Protein transport protein Sec61 subunit alpha, putative</fullName>
    </submittedName>
</protein>
<dbReference type="EMBL" id="GG679899">
    <property type="protein sequence ID" value="EER07277.1"/>
    <property type="molecule type" value="Genomic_DNA"/>
</dbReference>
<dbReference type="PANTHER" id="PTHR10906">
    <property type="entry name" value="SECY/SEC61-ALPHA FAMILY MEMBER"/>
    <property type="match status" value="1"/>
</dbReference>
<gene>
    <name evidence="4" type="ORF">Pmar_PMAR020437</name>
</gene>
<feature type="transmembrane region" description="Helical" evidence="2">
    <location>
        <begin position="77"/>
        <end position="96"/>
    </location>
</feature>
<reference evidence="4 5" key="1">
    <citation type="submission" date="2008-07" db="EMBL/GenBank/DDBJ databases">
        <authorList>
            <person name="El-Sayed N."/>
            <person name="Caler E."/>
            <person name="Inman J."/>
            <person name="Amedeo P."/>
            <person name="Hass B."/>
            <person name="Wortman J."/>
        </authorList>
    </citation>
    <scope>NUCLEOTIDE SEQUENCE [LARGE SCALE GENOMIC DNA]</scope>
    <source>
        <strain evidence="5">ATCC 50983 / TXsc</strain>
    </source>
</reference>
<dbReference type="Pfam" id="PF10559">
    <property type="entry name" value="Plug_translocon"/>
    <property type="match status" value="1"/>
</dbReference>
<feature type="domain" description="Translocon Sec61/SecY plug" evidence="3">
    <location>
        <begin position="40"/>
        <end position="72"/>
    </location>
</feature>
<dbReference type="Pfam" id="PF00344">
    <property type="entry name" value="SecY"/>
    <property type="match status" value="1"/>
</dbReference>
<feature type="transmembrane region" description="Helical" evidence="2">
    <location>
        <begin position="117"/>
        <end position="136"/>
    </location>
</feature>
<dbReference type="InterPro" id="IPR019561">
    <property type="entry name" value="Translocon_Sec61/SecY_plug_dom"/>
</dbReference>
<dbReference type="RefSeq" id="XP_002775461.1">
    <property type="nucleotide sequence ID" value="XM_002775415.1"/>
</dbReference>
<evidence type="ECO:0000256" key="2">
    <source>
        <dbReference type="SAM" id="Phobius"/>
    </source>
</evidence>
<organism evidence="5">
    <name type="scientific">Perkinsus marinus (strain ATCC 50983 / TXsc)</name>
    <dbReference type="NCBI Taxonomy" id="423536"/>
    <lineage>
        <taxon>Eukaryota</taxon>
        <taxon>Sar</taxon>
        <taxon>Alveolata</taxon>
        <taxon>Perkinsozoa</taxon>
        <taxon>Perkinsea</taxon>
        <taxon>Perkinsida</taxon>
        <taxon>Perkinsidae</taxon>
        <taxon>Perkinsus</taxon>
    </lineage>
</organism>
<dbReference type="PIRSF" id="PIRSF004557">
    <property type="entry name" value="SecY"/>
    <property type="match status" value="1"/>
</dbReference>
<dbReference type="InParanoid" id="C5L715"/>
<evidence type="ECO:0000313" key="4">
    <source>
        <dbReference type="EMBL" id="EER07277.1"/>
    </source>
</evidence>
<keyword evidence="5" id="KW-1185">Reference proteome</keyword>
<dbReference type="Proteomes" id="UP000007800">
    <property type="component" value="Unassembled WGS sequence"/>
</dbReference>
<dbReference type="Gene3D" id="1.10.3370.10">
    <property type="entry name" value="SecY subunit domain"/>
    <property type="match status" value="1"/>
</dbReference>